<keyword evidence="2" id="KW-1185">Reference proteome</keyword>
<dbReference type="EMBL" id="GG657460">
    <property type="protein sequence ID" value="OAT10392.1"/>
    <property type="molecule type" value="Genomic_DNA"/>
</dbReference>
<organism evidence="1 2">
    <name type="scientific">Blastomyces gilchristii (strain SLH14081)</name>
    <name type="common">Blastomyces dermatitidis</name>
    <dbReference type="NCBI Taxonomy" id="559298"/>
    <lineage>
        <taxon>Eukaryota</taxon>
        <taxon>Fungi</taxon>
        <taxon>Dikarya</taxon>
        <taxon>Ascomycota</taxon>
        <taxon>Pezizomycotina</taxon>
        <taxon>Eurotiomycetes</taxon>
        <taxon>Eurotiomycetidae</taxon>
        <taxon>Onygenales</taxon>
        <taxon>Ajellomycetaceae</taxon>
        <taxon>Blastomyces</taxon>
    </lineage>
</organism>
<reference evidence="2" key="1">
    <citation type="journal article" date="2015" name="PLoS Genet.">
        <title>The dynamic genome and transcriptome of the human fungal pathogen Blastomyces and close relative Emmonsia.</title>
        <authorList>
            <person name="Munoz J.F."/>
            <person name="Gauthier G.M."/>
            <person name="Desjardins C.A."/>
            <person name="Gallo J.E."/>
            <person name="Holder J."/>
            <person name="Sullivan T.D."/>
            <person name="Marty A.J."/>
            <person name="Carmen J.C."/>
            <person name="Chen Z."/>
            <person name="Ding L."/>
            <person name="Gujja S."/>
            <person name="Magrini V."/>
            <person name="Misas E."/>
            <person name="Mitreva M."/>
            <person name="Priest M."/>
            <person name="Saif S."/>
            <person name="Whiston E.A."/>
            <person name="Young S."/>
            <person name="Zeng Q."/>
            <person name="Goldman W.E."/>
            <person name="Mardis E.R."/>
            <person name="Taylor J.W."/>
            <person name="McEwen J.G."/>
            <person name="Clay O.K."/>
            <person name="Klein B.S."/>
            <person name="Cuomo C.A."/>
        </authorList>
    </citation>
    <scope>NUCLEOTIDE SEQUENCE [LARGE SCALE GENOMIC DNA]</scope>
    <source>
        <strain evidence="2">SLH14081</strain>
    </source>
</reference>
<sequence length="132" mass="14410">MLQIQLLGVYLKAMRSCLSRNIENAQLDGRHIHLSLSSSACMDILSLSNLDSITGDYHTAEKSAMSSSLLIGQNRPVIRSDQQAATLTAQASQALKLNSRRHCLIGTASAGDIMTFRILSRTFFLPQASTEN</sequence>
<proteinExistence type="predicted"/>
<dbReference type="AlphaFoldDB" id="A0A179UVG7"/>
<dbReference type="Proteomes" id="UP000002038">
    <property type="component" value="Unassembled WGS sequence"/>
</dbReference>
<dbReference type="GeneID" id="42528163"/>
<dbReference type="KEGG" id="bgh:BDBG_06232"/>
<evidence type="ECO:0000313" key="2">
    <source>
        <dbReference type="Proteomes" id="UP000002038"/>
    </source>
</evidence>
<dbReference type="RefSeq" id="XP_031579317.1">
    <property type="nucleotide sequence ID" value="XM_031722526.1"/>
</dbReference>
<accession>A0A179UVG7</accession>
<gene>
    <name evidence="1" type="ORF">BDBG_06232</name>
</gene>
<name>A0A179UVG7_BLAGS</name>
<dbReference type="VEuPathDB" id="FungiDB:BDBG_06232"/>
<evidence type="ECO:0000313" key="1">
    <source>
        <dbReference type="EMBL" id="OAT10392.1"/>
    </source>
</evidence>
<protein>
    <submittedName>
        <fullName evidence="1">Uncharacterized protein</fullName>
    </submittedName>
</protein>